<dbReference type="SUPFAM" id="SSF52172">
    <property type="entry name" value="CheY-like"/>
    <property type="match status" value="1"/>
</dbReference>
<evidence type="ECO:0000256" key="1">
    <source>
        <dbReference type="PROSITE-ProRule" id="PRU00169"/>
    </source>
</evidence>
<feature type="modified residue" description="4-aspartylphosphate" evidence="1">
    <location>
        <position position="62"/>
    </location>
</feature>
<accession>A0ABY2WKG2</accession>
<organism evidence="3 4">
    <name type="scientific">Flagellimonas algicola</name>
    <dbReference type="NCBI Taxonomy" id="2583815"/>
    <lineage>
        <taxon>Bacteria</taxon>
        <taxon>Pseudomonadati</taxon>
        <taxon>Bacteroidota</taxon>
        <taxon>Flavobacteriia</taxon>
        <taxon>Flavobacteriales</taxon>
        <taxon>Flavobacteriaceae</taxon>
        <taxon>Flagellimonas</taxon>
    </lineage>
</organism>
<keyword evidence="4" id="KW-1185">Reference proteome</keyword>
<feature type="domain" description="Response regulatory" evidence="2">
    <location>
        <begin position="5"/>
        <end position="132"/>
    </location>
</feature>
<sequence length="134" mass="15025">MTKPKVFVVDDDFVFREVAEVLIKSSGLTDEISHFENGLQVYQELVHLAETPSKLPELVLLDINMPVMNGWELLEELKDGPAAIKMGVQIHILTSSIAPEDLNLSKQYDFIKGYITKPLTNADLEKLSKELNNG</sequence>
<evidence type="ECO:0000313" key="4">
    <source>
        <dbReference type="Proteomes" id="UP000751614"/>
    </source>
</evidence>
<keyword evidence="1" id="KW-0597">Phosphoprotein</keyword>
<dbReference type="PROSITE" id="PS50110">
    <property type="entry name" value="RESPONSE_REGULATORY"/>
    <property type="match status" value="1"/>
</dbReference>
<dbReference type="RefSeq" id="WP_138837144.1">
    <property type="nucleotide sequence ID" value="NZ_VCNI01000002.1"/>
</dbReference>
<dbReference type="Gene3D" id="3.40.50.2300">
    <property type="match status" value="1"/>
</dbReference>
<dbReference type="SMART" id="SM00448">
    <property type="entry name" value="REC"/>
    <property type="match status" value="1"/>
</dbReference>
<dbReference type="InterPro" id="IPR001789">
    <property type="entry name" value="Sig_transdc_resp-reg_receiver"/>
</dbReference>
<comment type="caution">
    <text evidence="3">The sequence shown here is derived from an EMBL/GenBank/DDBJ whole genome shotgun (WGS) entry which is preliminary data.</text>
</comment>
<evidence type="ECO:0000259" key="2">
    <source>
        <dbReference type="PROSITE" id="PS50110"/>
    </source>
</evidence>
<reference evidence="3 4" key="1">
    <citation type="submission" date="2019-05" db="EMBL/GenBank/DDBJ databases">
        <title>Flagellimonas sp. AsT0115, sp. nov., isolated from a marine red algae, Asparagopsis taxiformis.</title>
        <authorList>
            <person name="Kim J."/>
            <person name="Jeong S.E."/>
            <person name="Jeon C.O."/>
        </authorList>
    </citation>
    <scope>NUCLEOTIDE SEQUENCE [LARGE SCALE GENOMIC DNA]</scope>
    <source>
        <strain evidence="3 4">AsT0115</strain>
    </source>
</reference>
<dbReference type="PANTHER" id="PTHR44520">
    <property type="entry name" value="RESPONSE REGULATOR RCP1-RELATED"/>
    <property type="match status" value="1"/>
</dbReference>
<dbReference type="EMBL" id="VCNI01000002">
    <property type="protein sequence ID" value="TMU55218.1"/>
    <property type="molecule type" value="Genomic_DNA"/>
</dbReference>
<dbReference type="InterPro" id="IPR011006">
    <property type="entry name" value="CheY-like_superfamily"/>
</dbReference>
<dbReference type="PANTHER" id="PTHR44520:SF2">
    <property type="entry name" value="RESPONSE REGULATOR RCP1"/>
    <property type="match status" value="1"/>
</dbReference>
<proteinExistence type="predicted"/>
<dbReference type="Pfam" id="PF00072">
    <property type="entry name" value="Response_reg"/>
    <property type="match status" value="1"/>
</dbReference>
<protein>
    <submittedName>
        <fullName evidence="3">Response regulator</fullName>
    </submittedName>
</protein>
<name>A0ABY2WKG2_9FLAO</name>
<gene>
    <name evidence="3" type="ORF">FGG15_13630</name>
</gene>
<dbReference type="Proteomes" id="UP000751614">
    <property type="component" value="Unassembled WGS sequence"/>
</dbReference>
<evidence type="ECO:0000313" key="3">
    <source>
        <dbReference type="EMBL" id="TMU55218.1"/>
    </source>
</evidence>
<dbReference type="InterPro" id="IPR052893">
    <property type="entry name" value="TCS_response_regulator"/>
</dbReference>